<dbReference type="PANTHER" id="PTHR30404">
    <property type="entry name" value="N-ACETYLMURAMOYL-L-ALANINE AMIDASE"/>
    <property type="match status" value="1"/>
</dbReference>
<dbReference type="KEGG" id="ahb:bsdtb5_20150"/>
<evidence type="ECO:0000256" key="2">
    <source>
        <dbReference type="SAM" id="MobiDB-lite"/>
    </source>
</evidence>
<dbReference type="Gene3D" id="3.40.630.40">
    <property type="entry name" value="Zn-dependent exopeptidases"/>
    <property type="match status" value="1"/>
</dbReference>
<dbReference type="SUPFAM" id="SSF55383">
    <property type="entry name" value="Copper amine oxidase, domain N"/>
    <property type="match status" value="2"/>
</dbReference>
<feature type="domain" description="MurNAc-LAA" evidence="4">
    <location>
        <begin position="773"/>
        <end position="889"/>
    </location>
</feature>
<keyword evidence="3" id="KW-0812">Transmembrane</keyword>
<proteinExistence type="predicted"/>
<dbReference type="Gene3D" id="3.30.457.10">
    <property type="entry name" value="Copper amine oxidase-like, N-terminal domain"/>
    <property type="match status" value="2"/>
</dbReference>
<protein>
    <recommendedName>
        <fullName evidence="4">MurNAc-LAA domain-containing protein</fullName>
    </recommendedName>
</protein>
<dbReference type="Proteomes" id="UP000595897">
    <property type="component" value="Chromosome"/>
</dbReference>
<dbReference type="EMBL" id="AP024169">
    <property type="protein sequence ID" value="BCN30720.1"/>
    <property type="molecule type" value="Genomic_DNA"/>
</dbReference>
<dbReference type="PANTHER" id="PTHR30404:SF0">
    <property type="entry name" value="N-ACETYLMURAMOYL-L-ALANINE AMIDASE AMIC"/>
    <property type="match status" value="1"/>
</dbReference>
<dbReference type="GO" id="GO:0008745">
    <property type="term" value="F:N-acetylmuramoyl-L-alanine amidase activity"/>
    <property type="evidence" value="ECO:0007669"/>
    <property type="project" value="InterPro"/>
</dbReference>
<evidence type="ECO:0000313" key="6">
    <source>
        <dbReference type="Proteomes" id="UP000595897"/>
    </source>
</evidence>
<evidence type="ECO:0000256" key="1">
    <source>
        <dbReference type="ARBA" id="ARBA00022801"/>
    </source>
</evidence>
<evidence type="ECO:0000259" key="4">
    <source>
        <dbReference type="SMART" id="SM00646"/>
    </source>
</evidence>
<sequence>MFENKKKQPNYSVIQSFEYKFTNDVDKKIKNRSYKSYISTLVFLLLLIIILMPANIANAASGLSISYNGKNVNYTGTKVSATYNGAQINLHSTPGIVINDVAMISYQDVFQNSVIKASASYSSTNKIIIIKVGSNSIKMTLGSKIAYVNGIKKTMDGVPVKVTYHNVNATKILVPARFVTESLKLGYTWNSQTRSSEITGPLHLFYDGENHAYTGTKGKVSVHGTLLNLSTMPSIVLNDTALIRANKVLKSTGINASYNYNSTSKVLTVSKNGNTIKFTMGSNYAYVNGKKYSMPTSARIVKNTDTASSYIMVPGSFTITNLGYNYSWSNAIKTSVITKKTNSTSTSGTSNSSSTSTATSTSSSSINDTDKVYLSLGVASSLSEEYKHVTSIVNSDIISASTNTKAEISSITRTMEGKNEVYTITSANPFQNVQTSYVSSNVIGLNISNSVSVNKTDSYSNSIVGKVITTYDSTTSNTNIKFNLTTTTAKYEVKMSEDKRTIVVQVYNNYINQVVAKRQSAADIVSISGIYLPAAKITNDQTNIYIDLPYTIASTGAKSTSISGVSLTGLTVSQPTNNSTRITIKKKSSASYYTESIGNTLSIVLTESLTSSYDITIKKPSEVSYASISNGDYYYKNKFIITIPGDYISYYKSHPITKNNSSISKITVALNSAGNTRISVYTTSILGYKLANKGSYIGVTVGKPKSIYKNIVVLDAGHGGHDSGTTNHGTYEKNIAFDILYKYGKSYFNSSTSNIKVYYTRVDDTFITLSDRAAFASKVGADLFISLHMNSGSTTANGTEVYYSTNNNYKASSGLTSNILATKFENGLCKTLGNNTRGVKTAGFYVIKNNSVPAVLIELGFLSNSADYEKLTDPDYQKKTAKAIYDITSSIFTTYPTGR</sequence>
<dbReference type="InterPro" id="IPR012854">
    <property type="entry name" value="Cu_amine_oxidase-like_N"/>
</dbReference>
<dbReference type="RefSeq" id="WP_271715917.1">
    <property type="nucleotide sequence ID" value="NZ_AP024169.1"/>
</dbReference>
<feature type="transmembrane region" description="Helical" evidence="3">
    <location>
        <begin position="37"/>
        <end position="56"/>
    </location>
</feature>
<name>A0A7R7EKW6_9FIRM</name>
<reference evidence="5 6" key="1">
    <citation type="submission" date="2020-11" db="EMBL/GenBank/DDBJ databases">
        <title>Draft genome sequencing of a Lachnospiraceae strain isolated from anoxic soil subjected to BSD treatment.</title>
        <authorList>
            <person name="Uek A."/>
            <person name="Tonouchi A."/>
        </authorList>
    </citation>
    <scope>NUCLEOTIDE SEQUENCE [LARGE SCALE GENOMIC DNA]</scope>
    <source>
        <strain evidence="5 6">TB5</strain>
    </source>
</reference>
<dbReference type="SMART" id="SM00646">
    <property type="entry name" value="Ami_3"/>
    <property type="match status" value="1"/>
</dbReference>
<keyword evidence="6" id="KW-1185">Reference proteome</keyword>
<dbReference type="SUPFAM" id="SSF53187">
    <property type="entry name" value="Zn-dependent exopeptidases"/>
    <property type="match status" value="1"/>
</dbReference>
<evidence type="ECO:0000313" key="5">
    <source>
        <dbReference type="EMBL" id="BCN30720.1"/>
    </source>
</evidence>
<accession>A0A7R7EKW6</accession>
<keyword evidence="3" id="KW-1133">Transmembrane helix</keyword>
<dbReference type="AlphaFoldDB" id="A0A7R7EKW6"/>
<organism evidence="5 6">
    <name type="scientific">Anaeromicropila herbilytica</name>
    <dbReference type="NCBI Taxonomy" id="2785025"/>
    <lineage>
        <taxon>Bacteria</taxon>
        <taxon>Bacillati</taxon>
        <taxon>Bacillota</taxon>
        <taxon>Clostridia</taxon>
        <taxon>Lachnospirales</taxon>
        <taxon>Lachnospiraceae</taxon>
        <taxon>Anaeromicropila</taxon>
    </lineage>
</organism>
<dbReference type="InterPro" id="IPR002508">
    <property type="entry name" value="MurNAc-LAA_cat"/>
</dbReference>
<gene>
    <name evidence="5" type="ORF">bsdtb5_20150</name>
</gene>
<dbReference type="Pfam" id="PF07833">
    <property type="entry name" value="Cu_amine_oxidN1"/>
    <property type="match status" value="2"/>
</dbReference>
<keyword evidence="1" id="KW-0378">Hydrolase</keyword>
<dbReference type="GO" id="GO:0009253">
    <property type="term" value="P:peptidoglycan catabolic process"/>
    <property type="evidence" value="ECO:0007669"/>
    <property type="project" value="InterPro"/>
</dbReference>
<dbReference type="Pfam" id="PF01520">
    <property type="entry name" value="Amidase_3"/>
    <property type="match status" value="1"/>
</dbReference>
<keyword evidence="3" id="KW-0472">Membrane</keyword>
<dbReference type="InterPro" id="IPR050695">
    <property type="entry name" value="N-acetylmuramoyl_amidase_3"/>
</dbReference>
<feature type="region of interest" description="Disordered" evidence="2">
    <location>
        <begin position="339"/>
        <end position="366"/>
    </location>
</feature>
<evidence type="ECO:0000256" key="3">
    <source>
        <dbReference type="SAM" id="Phobius"/>
    </source>
</evidence>
<dbReference type="InterPro" id="IPR036582">
    <property type="entry name" value="Mao_N_sf"/>
</dbReference>
<dbReference type="CDD" id="cd02696">
    <property type="entry name" value="MurNAc-LAA"/>
    <property type="match status" value="1"/>
</dbReference>
<dbReference type="GO" id="GO:0030288">
    <property type="term" value="C:outer membrane-bounded periplasmic space"/>
    <property type="evidence" value="ECO:0007669"/>
    <property type="project" value="TreeGrafter"/>
</dbReference>